<name>A0A0E9WQZ6_ANGAN</name>
<dbReference type="EMBL" id="GBXM01015800">
    <property type="protein sequence ID" value="JAH92777.1"/>
    <property type="molecule type" value="Transcribed_RNA"/>
</dbReference>
<sequence>MIQTPREFDLSNYWRLKTACTAWQQYNMDWACNFKVGGMISQVKHYHCTLE</sequence>
<organism evidence="1">
    <name type="scientific">Anguilla anguilla</name>
    <name type="common">European freshwater eel</name>
    <name type="synonym">Muraena anguilla</name>
    <dbReference type="NCBI Taxonomy" id="7936"/>
    <lineage>
        <taxon>Eukaryota</taxon>
        <taxon>Metazoa</taxon>
        <taxon>Chordata</taxon>
        <taxon>Craniata</taxon>
        <taxon>Vertebrata</taxon>
        <taxon>Euteleostomi</taxon>
        <taxon>Actinopterygii</taxon>
        <taxon>Neopterygii</taxon>
        <taxon>Teleostei</taxon>
        <taxon>Anguilliformes</taxon>
        <taxon>Anguillidae</taxon>
        <taxon>Anguilla</taxon>
    </lineage>
</organism>
<evidence type="ECO:0000313" key="1">
    <source>
        <dbReference type="EMBL" id="JAH92777.1"/>
    </source>
</evidence>
<dbReference type="AlphaFoldDB" id="A0A0E9WQZ6"/>
<accession>A0A0E9WQZ6</accession>
<reference evidence="1" key="2">
    <citation type="journal article" date="2015" name="Fish Shellfish Immunol.">
        <title>Early steps in the European eel (Anguilla anguilla)-Vibrio vulnificus interaction in the gills: Role of the RtxA13 toxin.</title>
        <authorList>
            <person name="Callol A."/>
            <person name="Pajuelo D."/>
            <person name="Ebbesson L."/>
            <person name="Teles M."/>
            <person name="MacKenzie S."/>
            <person name="Amaro C."/>
        </authorList>
    </citation>
    <scope>NUCLEOTIDE SEQUENCE</scope>
</reference>
<proteinExistence type="predicted"/>
<reference evidence="1" key="1">
    <citation type="submission" date="2014-11" db="EMBL/GenBank/DDBJ databases">
        <authorList>
            <person name="Amaro Gonzalez C."/>
        </authorList>
    </citation>
    <scope>NUCLEOTIDE SEQUENCE</scope>
</reference>
<protein>
    <submittedName>
        <fullName evidence="1">Uncharacterized protein</fullName>
    </submittedName>
</protein>